<dbReference type="InterPro" id="IPR035992">
    <property type="entry name" value="Ricin_B-like_lectins"/>
</dbReference>
<dbReference type="SMART" id="SM01276">
    <property type="entry name" value="M60-like"/>
    <property type="match status" value="1"/>
</dbReference>
<evidence type="ECO:0000259" key="1">
    <source>
        <dbReference type="PROSITE" id="PS51723"/>
    </source>
</evidence>
<evidence type="ECO:0000313" key="2">
    <source>
        <dbReference type="EMBL" id="QFQ12753.1"/>
    </source>
</evidence>
<sequence>MAIPEFSSEKCYKVMHVNSGKYLLLKDSYEESNTVNATTLDNEGSVFTITQSGGGYVFTKYDTEYTLGISTSTQGNWANWNTANNVATVWTIEDAGGEDIYITSEKGYLGPNDNATSSGSYVYTNKTQQNNAKWQIIDATAELPNYVSSITSGKYYRLVSNAYDGKTMAVNANGGLVLTNTEKGKGSFAYYSQLWQITGTNGKYNFKNLVSGKSIQAWPGQSQQWQTGSSAANFYSGTTTSGDNKLFWFATVNNTSEHKSLHAAGAANQNNTVVGWQASSDASKWLLWEVDVTEDDIAAAEDWRKTLNSNIGSEFAKFFTDKICTQLKEEYVAMSDDDLRAAMSELPSMMINEAISIKNDMWGNNATWSAYEKDFRIHEYEAYSAPGVWASKLGFGDFGRLTQPTGIRLKAGEIAFLYVERSAARNGTLKVEMPVGVNNTGPQQDLTSGLNKVIANGDCELFITYQNTDTETPLSAHPKIRIHIVGGTCNGTFDMSRGHTDRDWLWLKQNMFKDTYLHMRSNLHVFCTYLDNMRSAQKLTRGMQMIDFVFEAQERAMTTRFNDGYYRPIMTVWDKGSGNPSAGNGRVSWPGINYELFNEETFRDGGWWTSWAYPHEVGHLHQRPLWLAGTREGSNEVLIQIYTHLWGKKTAKGAVSILADRFNKTDGATSWIDNLKNAGEIQSFTQKMWYQLWLYFHQKGDDEFFPRWIECIHKRGNMQNRFYSNDNPAGIDKDYMRAALAACEASQTDLYEFFKVWGFFNYAETINGATDAGVASISDYESFYLKVPRQSVQEEVAQMEAWKAEMQSYEKKAPGIMFINSTAEQGQIGEDAEVVKYFPDLLGANIVNFGANDDSGCTGYYTHFGKNEADNIGFKRSGANFTITGTGAVGYKIYDDKGELVFISFKNTFKTSNAIARGINEGRYSLVASLGDDTDLLLSGPPTIYTNNETTGISSIRDEQFANNSWYTIGGVKLNGRPTAKGVYIIDGKKVIIK</sequence>
<dbReference type="InterPro" id="IPR042279">
    <property type="entry name" value="Pep_M60_3"/>
</dbReference>
<keyword evidence="3" id="KW-1185">Reference proteome</keyword>
<organism evidence="2 3">
    <name type="scientific">Pseudoprevotella muciniphila</name>
    <dbReference type="NCBI Taxonomy" id="2133944"/>
    <lineage>
        <taxon>Bacteria</taxon>
        <taxon>Pseudomonadati</taxon>
        <taxon>Bacteroidota</taxon>
        <taxon>Bacteroidia</taxon>
        <taxon>Bacteroidales</taxon>
        <taxon>Prevotellaceae</taxon>
        <taxon>Pseudoprevotella</taxon>
    </lineage>
</organism>
<reference evidence="2 3" key="1">
    <citation type="submission" date="2018-11" db="EMBL/GenBank/DDBJ databases">
        <authorList>
            <person name="Na S.W."/>
            <person name="Baik M."/>
        </authorList>
    </citation>
    <scope>NUCLEOTIDE SEQUENCE [LARGE SCALE GENOMIC DNA]</scope>
    <source>
        <strain evidence="2 3">E39</strain>
    </source>
</reference>
<protein>
    <recommendedName>
        <fullName evidence="1">Peptidase M60 domain-containing protein</fullName>
    </recommendedName>
</protein>
<dbReference type="Pfam" id="PF13402">
    <property type="entry name" value="Peptidase_M60"/>
    <property type="match status" value="1"/>
</dbReference>
<feature type="domain" description="Peptidase M60" evidence="1">
    <location>
        <begin position="400"/>
        <end position="697"/>
    </location>
</feature>
<dbReference type="Gene3D" id="1.10.390.30">
    <property type="entry name" value="Peptidase M60, enhancin-like domain 3"/>
    <property type="match status" value="1"/>
</dbReference>
<dbReference type="KEGG" id="alq:C7Y71_006815"/>
<dbReference type="InterPro" id="IPR031161">
    <property type="entry name" value="Peptidase_M60_dom"/>
</dbReference>
<accession>A0A5P8E716</accession>
<evidence type="ECO:0000313" key="3">
    <source>
        <dbReference type="Proteomes" id="UP000249375"/>
    </source>
</evidence>
<dbReference type="EMBL" id="CP033459">
    <property type="protein sequence ID" value="QFQ12753.1"/>
    <property type="molecule type" value="Genomic_DNA"/>
</dbReference>
<dbReference type="SUPFAM" id="SSF50370">
    <property type="entry name" value="Ricin B-like lectins"/>
    <property type="match status" value="1"/>
</dbReference>
<proteinExistence type="predicted"/>
<dbReference type="PROSITE" id="PS51723">
    <property type="entry name" value="PEPTIDASE_M60"/>
    <property type="match status" value="1"/>
</dbReference>
<dbReference type="Proteomes" id="UP000249375">
    <property type="component" value="Chromosome"/>
</dbReference>
<dbReference type="AlphaFoldDB" id="A0A5P8E716"/>
<gene>
    <name evidence="2" type="ORF">C7Y71_006815</name>
</gene>
<name>A0A5P8E716_9BACT</name>